<organism evidence="1 2">
    <name type="scientific">Penicillium nordicum</name>
    <dbReference type="NCBI Taxonomy" id="229535"/>
    <lineage>
        <taxon>Eukaryota</taxon>
        <taxon>Fungi</taxon>
        <taxon>Dikarya</taxon>
        <taxon>Ascomycota</taxon>
        <taxon>Pezizomycotina</taxon>
        <taxon>Eurotiomycetes</taxon>
        <taxon>Eurotiomycetidae</taxon>
        <taxon>Eurotiales</taxon>
        <taxon>Aspergillaceae</taxon>
        <taxon>Penicillium</taxon>
    </lineage>
</organism>
<name>A0A0M8P983_9EURO</name>
<dbReference type="Proteomes" id="UP000037696">
    <property type="component" value="Unassembled WGS sequence"/>
</dbReference>
<dbReference type="EMBL" id="LHQQ01000092">
    <property type="protein sequence ID" value="KOS43000.1"/>
    <property type="molecule type" value="Genomic_DNA"/>
</dbReference>
<dbReference type="OrthoDB" id="4335330at2759"/>
<sequence>MSTPSTVTDFQNERTAVLSWLEDQARLLRHQPRSDAIKEVRVNLRDQSLEYLDRLKQASIIMACEAKDHPYVTAKPPGFYEVVVPKMCDALQLRLPQLASRLGTNPKCNMCVQFIIMNVVTEPGF</sequence>
<dbReference type="AlphaFoldDB" id="A0A0M8P983"/>
<evidence type="ECO:0000313" key="2">
    <source>
        <dbReference type="Proteomes" id="UP000037696"/>
    </source>
</evidence>
<comment type="caution">
    <text evidence="1">The sequence shown here is derived from an EMBL/GenBank/DDBJ whole genome shotgun (WGS) entry which is preliminary data.</text>
</comment>
<evidence type="ECO:0000313" key="1">
    <source>
        <dbReference type="EMBL" id="KOS43000.1"/>
    </source>
</evidence>
<accession>A0A0M8P983</accession>
<reference evidence="1 2" key="1">
    <citation type="submission" date="2015-08" db="EMBL/GenBank/DDBJ databases">
        <title>Genome sequencing of Penicillium nordicum.</title>
        <authorList>
            <person name="Nguyen H.D."/>
            <person name="Seifert K.A."/>
        </authorList>
    </citation>
    <scope>NUCLEOTIDE SEQUENCE [LARGE SCALE GENOMIC DNA]</scope>
    <source>
        <strain evidence="1 2">DAOMC 185683</strain>
    </source>
</reference>
<proteinExistence type="predicted"/>
<gene>
    <name evidence="1" type="ORF">ACN38_g6137</name>
</gene>
<protein>
    <submittedName>
        <fullName evidence="1">Uncharacterized protein</fullName>
    </submittedName>
</protein>
<keyword evidence="2" id="KW-1185">Reference proteome</keyword>